<keyword evidence="6 8" id="KW-0863">Zinc-finger</keyword>
<dbReference type="EMBL" id="JAFIRN010000010">
    <property type="protein sequence ID" value="KAG5841154.1"/>
    <property type="molecule type" value="Genomic_DNA"/>
</dbReference>
<dbReference type="GO" id="GO:0061630">
    <property type="term" value="F:ubiquitin protein ligase activity"/>
    <property type="evidence" value="ECO:0007669"/>
    <property type="project" value="UniProtKB-UniRule"/>
</dbReference>
<keyword evidence="12" id="KW-1185">Reference proteome</keyword>
<dbReference type="InterPro" id="IPR017907">
    <property type="entry name" value="Znf_RING_CS"/>
</dbReference>
<dbReference type="GO" id="GO:0016567">
    <property type="term" value="P:protein ubiquitination"/>
    <property type="evidence" value="ECO:0007669"/>
    <property type="project" value="UniProtKB-UniRule"/>
</dbReference>
<dbReference type="InterPro" id="IPR013083">
    <property type="entry name" value="Znf_RING/FYVE/PHD"/>
</dbReference>
<feature type="domain" description="RING-type" evidence="10">
    <location>
        <begin position="257"/>
        <end position="297"/>
    </location>
</feature>
<dbReference type="SUPFAM" id="SSF57850">
    <property type="entry name" value="RING/U-box"/>
    <property type="match status" value="1"/>
</dbReference>
<dbReference type="Proteomes" id="UP001044222">
    <property type="component" value="Chromosome 10"/>
</dbReference>
<evidence type="ECO:0000313" key="11">
    <source>
        <dbReference type="EMBL" id="KAG5841154.1"/>
    </source>
</evidence>
<comment type="similarity">
    <text evidence="3 9">Belongs to the Deltex family.</text>
</comment>
<evidence type="ECO:0000256" key="1">
    <source>
        <dbReference type="ARBA" id="ARBA00000900"/>
    </source>
</evidence>
<evidence type="ECO:0000256" key="7">
    <source>
        <dbReference type="ARBA" id="ARBA00022833"/>
    </source>
</evidence>
<dbReference type="Pfam" id="PF13639">
    <property type="entry name" value="zf-RING_2"/>
    <property type="match status" value="1"/>
</dbReference>
<name>A0A9D3RRZ5_ANGAN</name>
<dbReference type="InterPro" id="IPR039398">
    <property type="entry name" value="Deltex_fam"/>
</dbReference>
<evidence type="ECO:0000259" key="10">
    <source>
        <dbReference type="PROSITE" id="PS50089"/>
    </source>
</evidence>
<keyword evidence="5 9" id="KW-0479">Metal-binding</keyword>
<comment type="caution">
    <text evidence="11">The sequence shown here is derived from an EMBL/GenBank/DDBJ whole genome shotgun (WGS) entry which is preliminary data.</text>
</comment>
<dbReference type="Pfam" id="PF18102">
    <property type="entry name" value="DTC"/>
    <property type="match status" value="1"/>
</dbReference>
<evidence type="ECO:0000256" key="8">
    <source>
        <dbReference type="PROSITE-ProRule" id="PRU00175"/>
    </source>
</evidence>
<gene>
    <name evidence="11" type="ORF">ANANG_G00196560</name>
</gene>
<evidence type="ECO:0000256" key="3">
    <source>
        <dbReference type="ARBA" id="ARBA00009413"/>
    </source>
</evidence>
<dbReference type="InterPro" id="IPR001841">
    <property type="entry name" value="Znf_RING"/>
</dbReference>
<dbReference type="InterPro" id="IPR039399">
    <property type="entry name" value="Deltex_C_sf"/>
</dbReference>
<accession>A0A9D3RRZ5</accession>
<dbReference type="Gene3D" id="3.30.390.130">
    <property type="match status" value="1"/>
</dbReference>
<dbReference type="AlphaFoldDB" id="A0A9D3RRZ5"/>
<evidence type="ECO:0000313" key="12">
    <source>
        <dbReference type="Proteomes" id="UP001044222"/>
    </source>
</evidence>
<reference evidence="11" key="1">
    <citation type="submission" date="2021-01" db="EMBL/GenBank/DDBJ databases">
        <title>A chromosome-scale assembly of European eel, Anguilla anguilla.</title>
        <authorList>
            <person name="Henkel C."/>
            <person name="Jong-Raadsen S.A."/>
            <person name="Dufour S."/>
            <person name="Weltzien F.-A."/>
            <person name="Palstra A.P."/>
            <person name="Pelster B."/>
            <person name="Spaink H.P."/>
            <person name="Van Den Thillart G.E."/>
            <person name="Jansen H."/>
            <person name="Zahm M."/>
            <person name="Klopp C."/>
            <person name="Cedric C."/>
            <person name="Louis A."/>
            <person name="Berthelot C."/>
            <person name="Parey E."/>
            <person name="Roest Crollius H."/>
            <person name="Montfort J."/>
            <person name="Robinson-Rechavi M."/>
            <person name="Bucao C."/>
            <person name="Bouchez O."/>
            <person name="Gislard M."/>
            <person name="Lluch J."/>
            <person name="Milhes M."/>
            <person name="Lampietro C."/>
            <person name="Lopez Roques C."/>
            <person name="Donnadieu C."/>
            <person name="Braasch I."/>
            <person name="Desvignes T."/>
            <person name="Postlethwait J."/>
            <person name="Bobe J."/>
            <person name="Guiguen Y."/>
            <person name="Dirks R."/>
        </authorList>
    </citation>
    <scope>NUCLEOTIDE SEQUENCE</scope>
    <source>
        <strain evidence="11">Tag_6206</strain>
        <tissue evidence="11">Liver</tissue>
    </source>
</reference>
<dbReference type="SMART" id="SM00184">
    <property type="entry name" value="RING"/>
    <property type="match status" value="1"/>
</dbReference>
<dbReference type="PROSITE" id="PS00518">
    <property type="entry name" value="ZF_RING_1"/>
    <property type="match status" value="1"/>
</dbReference>
<evidence type="ECO:0000256" key="2">
    <source>
        <dbReference type="ARBA" id="ARBA00004906"/>
    </source>
</evidence>
<dbReference type="PANTHER" id="PTHR12622">
    <property type="entry name" value="DELTEX-RELATED"/>
    <property type="match status" value="1"/>
</dbReference>
<dbReference type="PROSITE" id="PS50089">
    <property type="entry name" value="ZF_RING_2"/>
    <property type="match status" value="1"/>
</dbReference>
<dbReference type="GO" id="GO:0008270">
    <property type="term" value="F:zinc ion binding"/>
    <property type="evidence" value="ECO:0007669"/>
    <property type="project" value="UniProtKB-KW"/>
</dbReference>
<dbReference type="InterPro" id="IPR039396">
    <property type="entry name" value="Deltex_C"/>
</dbReference>
<dbReference type="EC" id="2.3.2.27" evidence="9"/>
<protein>
    <recommendedName>
        <fullName evidence="9">E3 ubiquitin-protein ligase</fullName>
        <ecNumber evidence="9">2.3.2.27</ecNumber>
    </recommendedName>
</protein>
<evidence type="ECO:0000256" key="6">
    <source>
        <dbReference type="ARBA" id="ARBA00022771"/>
    </source>
</evidence>
<comment type="pathway">
    <text evidence="2 9">Protein modification; protein ubiquitination.</text>
</comment>
<dbReference type="FunFam" id="3.30.390.130:FF:000001">
    <property type="entry name" value="Probable E3 ubiquitin-protein ligase DTX3"/>
    <property type="match status" value="1"/>
</dbReference>
<keyword evidence="4 9" id="KW-0808">Transferase</keyword>
<evidence type="ECO:0000256" key="5">
    <source>
        <dbReference type="ARBA" id="ARBA00022723"/>
    </source>
</evidence>
<evidence type="ECO:0000256" key="9">
    <source>
        <dbReference type="RuleBase" id="RU367105"/>
    </source>
</evidence>
<dbReference type="GO" id="GO:0007219">
    <property type="term" value="P:Notch signaling pathway"/>
    <property type="evidence" value="ECO:0007669"/>
    <property type="project" value="InterPro"/>
</dbReference>
<comment type="subcellular location">
    <subcellularLocation>
        <location evidence="9">Cytoplasm</location>
    </subcellularLocation>
</comment>
<comment type="catalytic activity">
    <reaction evidence="1 9">
        <text>S-ubiquitinyl-[E2 ubiquitin-conjugating enzyme]-L-cysteine + [acceptor protein]-L-lysine = [E2 ubiquitin-conjugating enzyme]-L-cysteine + N(6)-ubiquitinyl-[acceptor protein]-L-lysine.</text>
        <dbReference type="EC" id="2.3.2.27"/>
    </reaction>
</comment>
<dbReference type="CDD" id="cd09633">
    <property type="entry name" value="Deltex_C"/>
    <property type="match status" value="1"/>
</dbReference>
<dbReference type="GO" id="GO:0005737">
    <property type="term" value="C:cytoplasm"/>
    <property type="evidence" value="ECO:0007669"/>
    <property type="project" value="UniProtKB-SubCell"/>
</dbReference>
<organism evidence="11 12">
    <name type="scientific">Anguilla anguilla</name>
    <name type="common">European freshwater eel</name>
    <name type="synonym">Muraena anguilla</name>
    <dbReference type="NCBI Taxonomy" id="7936"/>
    <lineage>
        <taxon>Eukaryota</taxon>
        <taxon>Metazoa</taxon>
        <taxon>Chordata</taxon>
        <taxon>Craniata</taxon>
        <taxon>Vertebrata</taxon>
        <taxon>Euteleostomi</taxon>
        <taxon>Actinopterygii</taxon>
        <taxon>Neopterygii</taxon>
        <taxon>Teleostei</taxon>
        <taxon>Anguilliformes</taxon>
        <taxon>Anguillidae</taxon>
        <taxon>Anguilla</taxon>
    </lineage>
</organism>
<keyword evidence="9" id="KW-0963">Cytoplasm</keyword>
<proteinExistence type="inferred from homology"/>
<evidence type="ECO:0000256" key="4">
    <source>
        <dbReference type="ARBA" id="ARBA00022679"/>
    </source>
</evidence>
<dbReference type="Gene3D" id="3.30.40.10">
    <property type="entry name" value="Zinc/RING finger domain, C3HC4 (zinc finger)"/>
    <property type="match status" value="1"/>
</dbReference>
<keyword evidence="7 9" id="KW-0862">Zinc</keyword>
<sequence length="439" mass="49669">MANPYINKIFSDVTLTVDLTTVQRGDKVSDVLNDYRLEKSKGTCHEFKGPFEEVEEVFWKLSPLRRSTDLKYQTQDYQDHSSTQKIEPVEVVGVVMDYISQKYSQELDRTVGNNVSLQLNGAKDKVCFHPLGNSTDMAQRCLFARERFITFYQKIATDLKARTFDIDPTLKVTQRKYIEREFPKLMISSSSGSYASSSISVTGSYADTLRFEDFLKNGGTMSQRPTTQHRWQSQTTVDGASGFSMTQNQRKQEEENCPICLDAIKESQKKTLSRCKHSFCRDCLNKAFESKPACPVCGILYGNLKGTQPENGTMTFSTVKAPLPGNDSYGSIVIRYEIPSGIQGEEHPNPGQRYEGTSRTAFLPDSREGRKVLKLLERAFEQRLIFTVGQSSTTGKSNVVTWNDIHHKTNRNGGPVNYGYPDPDYLDRVQDELKAKGIY</sequence>